<dbReference type="SUPFAM" id="SSF57959">
    <property type="entry name" value="Leucine zipper domain"/>
    <property type="match status" value="1"/>
</dbReference>
<comment type="subcellular location">
    <subcellularLocation>
        <location evidence="1">Nucleus</location>
    </subcellularLocation>
</comment>
<dbReference type="InParanoid" id="A0A507B8B5"/>
<evidence type="ECO:0000256" key="5">
    <source>
        <dbReference type="SAM" id="MobiDB-lite"/>
    </source>
</evidence>
<comment type="caution">
    <text evidence="7">The sequence shown here is derived from an EMBL/GenBank/DDBJ whole genome shotgun (WGS) entry which is preliminary data.</text>
</comment>
<dbReference type="InterPro" id="IPR046347">
    <property type="entry name" value="bZIP_sf"/>
</dbReference>
<feature type="compositionally biased region" description="Polar residues" evidence="5">
    <location>
        <begin position="132"/>
        <end position="142"/>
    </location>
</feature>
<gene>
    <name evidence="7" type="ORF">E0L32_006284</name>
</gene>
<feature type="region of interest" description="Disordered" evidence="5">
    <location>
        <begin position="308"/>
        <end position="332"/>
    </location>
</feature>
<feature type="domain" description="BZIP" evidence="6">
    <location>
        <begin position="199"/>
        <end position="262"/>
    </location>
</feature>
<proteinExistence type="predicted"/>
<evidence type="ECO:0000256" key="1">
    <source>
        <dbReference type="ARBA" id="ARBA00004123"/>
    </source>
</evidence>
<reference evidence="7 8" key="1">
    <citation type="submission" date="2019-06" db="EMBL/GenBank/DDBJ databases">
        <title>Draft genome sequence of the filamentous fungus Phialemoniopsis curvata isolated from diesel fuel.</title>
        <authorList>
            <person name="Varaljay V.A."/>
            <person name="Lyon W.J."/>
            <person name="Crouch A.L."/>
            <person name="Drake C.E."/>
            <person name="Hollomon J.M."/>
            <person name="Nadeau L.J."/>
            <person name="Nunn H.S."/>
            <person name="Stevenson B.S."/>
            <person name="Bojanowski C.L."/>
            <person name="Crookes-Goodson W.J."/>
        </authorList>
    </citation>
    <scope>NUCLEOTIDE SEQUENCE [LARGE SCALE GENOMIC DNA]</scope>
    <source>
        <strain evidence="7 8">D216</strain>
    </source>
</reference>
<dbReference type="GO" id="GO:0003700">
    <property type="term" value="F:DNA-binding transcription factor activity"/>
    <property type="evidence" value="ECO:0007669"/>
    <property type="project" value="InterPro"/>
</dbReference>
<evidence type="ECO:0000256" key="4">
    <source>
        <dbReference type="ARBA" id="ARBA00023242"/>
    </source>
</evidence>
<dbReference type="GO" id="GO:0005634">
    <property type="term" value="C:nucleus"/>
    <property type="evidence" value="ECO:0007669"/>
    <property type="project" value="UniProtKB-SubCell"/>
</dbReference>
<protein>
    <recommendedName>
        <fullName evidence="6">BZIP domain-containing protein</fullName>
    </recommendedName>
</protein>
<feature type="compositionally biased region" description="Basic residues" evidence="5">
    <location>
        <begin position="159"/>
        <end position="172"/>
    </location>
</feature>
<dbReference type="GeneID" id="41973731"/>
<evidence type="ECO:0000259" key="6">
    <source>
        <dbReference type="PROSITE" id="PS50217"/>
    </source>
</evidence>
<keyword evidence="3" id="KW-0804">Transcription</keyword>
<keyword evidence="2" id="KW-0805">Transcription regulation</keyword>
<name>A0A507B8B5_9PEZI</name>
<accession>A0A507B8B5</accession>
<dbReference type="RefSeq" id="XP_030995022.1">
    <property type="nucleotide sequence ID" value="XM_031140899.1"/>
</dbReference>
<organism evidence="7 8">
    <name type="scientific">Thyridium curvatum</name>
    <dbReference type="NCBI Taxonomy" id="1093900"/>
    <lineage>
        <taxon>Eukaryota</taxon>
        <taxon>Fungi</taxon>
        <taxon>Dikarya</taxon>
        <taxon>Ascomycota</taxon>
        <taxon>Pezizomycotina</taxon>
        <taxon>Sordariomycetes</taxon>
        <taxon>Sordariomycetidae</taxon>
        <taxon>Thyridiales</taxon>
        <taxon>Thyridiaceae</taxon>
        <taxon>Thyridium</taxon>
    </lineage>
</organism>
<evidence type="ECO:0000313" key="8">
    <source>
        <dbReference type="Proteomes" id="UP000319257"/>
    </source>
</evidence>
<dbReference type="EMBL" id="SKBQ01000035">
    <property type="protein sequence ID" value="TPX13311.1"/>
    <property type="molecule type" value="Genomic_DNA"/>
</dbReference>
<keyword evidence="8" id="KW-1185">Reference proteome</keyword>
<sequence>MAFSFEGPMLQPYVEASVDGLNVYDDGGIWAYPFHHMSRNNIPYISPNSQATSPGYSYIPSTSSFFRPQDPSAMPAYLVGGEGLKLHLGTPRDCQTWASMEYDQTPLSEISQDTALLLSPCSSPEATEHRTGMTTDCEQSMSPPVAEVISEMNSDSSTKRKKVRHPGRRYTKPKPEKQTAQQPERQTAKSKPKKKKSKAAQKAQALERNREAATRYRQRRQEKAAYFTSCQERLDERRKELTSTVEALQAEICRLKGRLLQHTDCDCVMIHDYIANEAKKFVKTVSEGNKPCPSCVAMNSALHHDAPTGQAVDCDGETNNEHHPGPVEFAYS</sequence>
<dbReference type="Gene3D" id="1.20.5.170">
    <property type="match status" value="1"/>
</dbReference>
<evidence type="ECO:0000313" key="7">
    <source>
        <dbReference type="EMBL" id="TPX13311.1"/>
    </source>
</evidence>
<evidence type="ECO:0000256" key="2">
    <source>
        <dbReference type="ARBA" id="ARBA00023015"/>
    </source>
</evidence>
<feature type="compositionally biased region" description="Basic residues" evidence="5">
    <location>
        <begin position="188"/>
        <end position="199"/>
    </location>
</feature>
<keyword evidence="4" id="KW-0539">Nucleus</keyword>
<dbReference type="InterPro" id="IPR004827">
    <property type="entry name" value="bZIP"/>
</dbReference>
<evidence type="ECO:0000256" key="3">
    <source>
        <dbReference type="ARBA" id="ARBA00023163"/>
    </source>
</evidence>
<dbReference type="InterPro" id="IPR051027">
    <property type="entry name" value="bZIP_transcription_factors"/>
</dbReference>
<dbReference type="PANTHER" id="PTHR19304">
    <property type="entry name" value="CYCLIC-AMP RESPONSE ELEMENT BINDING PROTEIN"/>
    <property type="match status" value="1"/>
</dbReference>
<dbReference type="STRING" id="1093900.A0A507B8B5"/>
<dbReference type="Proteomes" id="UP000319257">
    <property type="component" value="Unassembled WGS sequence"/>
</dbReference>
<dbReference type="PROSITE" id="PS50217">
    <property type="entry name" value="BZIP"/>
    <property type="match status" value="1"/>
</dbReference>
<feature type="region of interest" description="Disordered" evidence="5">
    <location>
        <begin position="122"/>
        <end position="222"/>
    </location>
</feature>
<dbReference type="CDD" id="cd14692">
    <property type="entry name" value="bZIP_ATF4"/>
    <property type="match status" value="1"/>
</dbReference>
<dbReference type="AlphaFoldDB" id="A0A507B8B5"/>
<feature type="compositionally biased region" description="Basic and acidic residues" evidence="5">
    <location>
        <begin position="205"/>
        <end position="222"/>
    </location>
</feature>
<dbReference type="OrthoDB" id="295274at2759"/>